<evidence type="ECO:0000256" key="6">
    <source>
        <dbReference type="SAM" id="Phobius"/>
    </source>
</evidence>
<organism evidence="7 8">
    <name type="scientific">Muriicola soli</name>
    <dbReference type="NCBI Taxonomy" id="2507538"/>
    <lineage>
        <taxon>Bacteria</taxon>
        <taxon>Pseudomonadati</taxon>
        <taxon>Bacteroidota</taxon>
        <taxon>Flavobacteriia</taxon>
        <taxon>Flavobacteriales</taxon>
        <taxon>Flavobacteriaceae</taxon>
        <taxon>Muriicola</taxon>
    </lineage>
</organism>
<dbReference type="PANTHER" id="PTHR30250">
    <property type="entry name" value="PST FAMILY PREDICTED COLANIC ACID TRANSPORTER"/>
    <property type="match status" value="1"/>
</dbReference>
<evidence type="ECO:0000313" key="7">
    <source>
        <dbReference type="EMBL" id="QBA65399.1"/>
    </source>
</evidence>
<sequence length="451" mass="51515">MKFFEDRKSRLHARSLNLLVQLKRSFLFKVLSMGLSFLLVRFLLKYLEIEDYGLWAVVLSFLHWIVFFDLGIANGVKNKLAEALSNDNMALARKYLSTGYIALFGFSALIYLSVFLFSGLINWKALLNSQKYDNEYLGTLVLIVLFFTLANFVLSLINAVFNAVQKASLVVVNQFCFQLLAMGVVLLLISYTSSDLHLLAIGYGLSMFFANLGLSIWFYSRNLELRPSWKLYEKELLKPVLSLGLRFFFLQTTMMVILTTDRFILLQLTNPEEVTRYDVIFRYFNLLMVLHTLINAPLWSMYTEVYEKKDFLWIEKTMKNLLRLSGGYLVILVVMILLGDSVIKIWLSKGDMGLTTTNYILMAILILFSIVHSILAYFSNGISQTNLQLITSLIGAAINIPLSIVFVNYYHMGLNGVILATIISLSLFCFTGPFQVIKVIRSLKQELQSPA</sequence>
<feature type="transmembrane region" description="Helical" evidence="6">
    <location>
        <begin position="95"/>
        <end position="116"/>
    </location>
</feature>
<dbReference type="InterPro" id="IPR002797">
    <property type="entry name" value="Polysacc_synth"/>
</dbReference>
<evidence type="ECO:0000313" key="8">
    <source>
        <dbReference type="Proteomes" id="UP000290889"/>
    </source>
</evidence>
<reference evidence="7 8" key="1">
    <citation type="submission" date="2019-01" db="EMBL/GenBank/DDBJ databases">
        <title>Muriicola soli sp. nov., isolated from soil.</title>
        <authorList>
            <person name="Kang H.J."/>
            <person name="Kim S.B."/>
        </authorList>
    </citation>
    <scope>NUCLEOTIDE SEQUENCE [LARGE SCALE GENOMIC DNA]</scope>
    <source>
        <strain evidence="7 8">MMS17-SY002</strain>
    </source>
</reference>
<evidence type="ECO:0000256" key="3">
    <source>
        <dbReference type="ARBA" id="ARBA00022692"/>
    </source>
</evidence>
<keyword evidence="3 6" id="KW-0812">Transmembrane</keyword>
<feature type="transmembrane region" description="Helical" evidence="6">
    <location>
        <begin position="240"/>
        <end position="260"/>
    </location>
</feature>
<feature type="transmembrane region" description="Helical" evidence="6">
    <location>
        <begin position="136"/>
        <end position="157"/>
    </location>
</feature>
<feature type="transmembrane region" description="Helical" evidence="6">
    <location>
        <begin position="359"/>
        <end position="378"/>
    </location>
</feature>
<feature type="transmembrane region" description="Helical" evidence="6">
    <location>
        <begin position="280"/>
        <end position="300"/>
    </location>
</feature>
<evidence type="ECO:0000256" key="1">
    <source>
        <dbReference type="ARBA" id="ARBA00004651"/>
    </source>
</evidence>
<dbReference type="KEGG" id="mur:EQY75_13180"/>
<feature type="transmembrane region" description="Helical" evidence="6">
    <location>
        <begin position="416"/>
        <end position="437"/>
    </location>
</feature>
<evidence type="ECO:0000256" key="5">
    <source>
        <dbReference type="ARBA" id="ARBA00023136"/>
    </source>
</evidence>
<feature type="transmembrane region" description="Helical" evidence="6">
    <location>
        <begin position="169"/>
        <end position="191"/>
    </location>
</feature>
<keyword evidence="8" id="KW-1185">Reference proteome</keyword>
<keyword evidence="2" id="KW-1003">Cell membrane</keyword>
<feature type="transmembrane region" description="Helical" evidence="6">
    <location>
        <begin position="321"/>
        <end position="339"/>
    </location>
</feature>
<keyword evidence="5 6" id="KW-0472">Membrane</keyword>
<dbReference type="InterPro" id="IPR050833">
    <property type="entry name" value="Poly_Biosynth_Transport"/>
</dbReference>
<dbReference type="PANTHER" id="PTHR30250:SF11">
    <property type="entry name" value="O-ANTIGEN TRANSPORTER-RELATED"/>
    <property type="match status" value="1"/>
</dbReference>
<dbReference type="GO" id="GO:0005886">
    <property type="term" value="C:plasma membrane"/>
    <property type="evidence" value="ECO:0007669"/>
    <property type="project" value="UniProtKB-SubCell"/>
</dbReference>
<dbReference type="RefSeq" id="WP_129606593.1">
    <property type="nucleotide sequence ID" value="NZ_CP035544.1"/>
</dbReference>
<dbReference type="Proteomes" id="UP000290889">
    <property type="component" value="Chromosome"/>
</dbReference>
<comment type="subcellular location">
    <subcellularLocation>
        <location evidence="1">Cell membrane</location>
        <topology evidence="1">Multi-pass membrane protein</topology>
    </subcellularLocation>
</comment>
<feature type="transmembrane region" description="Helical" evidence="6">
    <location>
        <begin position="26"/>
        <end position="46"/>
    </location>
</feature>
<keyword evidence="4 6" id="KW-1133">Transmembrane helix</keyword>
<dbReference type="EMBL" id="CP035544">
    <property type="protein sequence ID" value="QBA65399.1"/>
    <property type="molecule type" value="Genomic_DNA"/>
</dbReference>
<protein>
    <submittedName>
        <fullName evidence="7">Uncharacterized protein</fullName>
    </submittedName>
</protein>
<feature type="transmembrane region" description="Helical" evidence="6">
    <location>
        <begin position="197"/>
        <end position="219"/>
    </location>
</feature>
<dbReference type="AlphaFoldDB" id="A0A411ECI8"/>
<dbReference type="Pfam" id="PF01943">
    <property type="entry name" value="Polysacc_synt"/>
    <property type="match status" value="1"/>
</dbReference>
<evidence type="ECO:0000256" key="4">
    <source>
        <dbReference type="ARBA" id="ARBA00022989"/>
    </source>
</evidence>
<evidence type="ECO:0000256" key="2">
    <source>
        <dbReference type="ARBA" id="ARBA00022475"/>
    </source>
</evidence>
<gene>
    <name evidence="7" type="ORF">EQY75_13180</name>
</gene>
<proteinExistence type="predicted"/>
<feature type="transmembrane region" description="Helical" evidence="6">
    <location>
        <begin position="390"/>
        <end position="410"/>
    </location>
</feature>
<name>A0A411ECI8_9FLAO</name>
<dbReference type="OrthoDB" id="512217at2"/>
<feature type="transmembrane region" description="Helical" evidence="6">
    <location>
        <begin position="52"/>
        <end position="74"/>
    </location>
</feature>
<accession>A0A411ECI8</accession>